<protein>
    <submittedName>
        <fullName evidence="1">Uncharacterized protein</fullName>
    </submittedName>
</protein>
<evidence type="ECO:0000313" key="2">
    <source>
        <dbReference type="Proteomes" id="UP000505355"/>
    </source>
</evidence>
<dbReference type="AlphaFoldDB" id="A0A7D4UKU8"/>
<dbReference type="RefSeq" id="WP_173413619.1">
    <property type="nucleotide sequence ID" value="NZ_CP054139.1"/>
</dbReference>
<dbReference type="EMBL" id="CP054139">
    <property type="protein sequence ID" value="QKJ28921.1"/>
    <property type="molecule type" value="Genomic_DNA"/>
</dbReference>
<keyword evidence="2" id="KW-1185">Reference proteome</keyword>
<dbReference type="KEGG" id="mmab:HQ865_03835"/>
<evidence type="ECO:0000313" key="1">
    <source>
        <dbReference type="EMBL" id="QKJ28921.1"/>
    </source>
</evidence>
<dbReference type="Proteomes" id="UP000505355">
    <property type="component" value="Chromosome"/>
</dbReference>
<accession>A0A7D4UKU8</accession>
<organism evidence="1 2">
    <name type="scientific">Mucilaginibacter mali</name>
    <dbReference type="NCBI Taxonomy" id="2740462"/>
    <lineage>
        <taxon>Bacteria</taxon>
        <taxon>Pseudomonadati</taxon>
        <taxon>Bacteroidota</taxon>
        <taxon>Sphingobacteriia</taxon>
        <taxon>Sphingobacteriales</taxon>
        <taxon>Sphingobacteriaceae</taxon>
        <taxon>Mucilaginibacter</taxon>
    </lineage>
</organism>
<sequence>MKPAILMAIAGSMIIHGVNVCKNSNDVFSKADKNYHQKKCNPSAKNTKAKNWRTCRAV</sequence>
<proteinExistence type="predicted"/>
<reference evidence="1 2" key="1">
    <citation type="submission" date="2020-05" db="EMBL/GenBank/DDBJ databases">
        <title>Mucilaginibacter mali sp. nov.</title>
        <authorList>
            <person name="Kim H.S."/>
            <person name="Lee K.C."/>
            <person name="Suh M.K."/>
            <person name="Kim J.-S."/>
            <person name="Han K.-I."/>
            <person name="Eom M.K."/>
            <person name="Shin Y.K."/>
            <person name="Lee J.-S."/>
        </authorList>
    </citation>
    <scope>NUCLEOTIDE SEQUENCE [LARGE SCALE GENOMIC DNA]</scope>
    <source>
        <strain evidence="1 2">G2-14</strain>
    </source>
</reference>
<name>A0A7D4UKU8_9SPHI</name>
<gene>
    <name evidence="1" type="ORF">HQ865_03835</name>
</gene>